<feature type="transmembrane region" description="Helical" evidence="8">
    <location>
        <begin position="252"/>
        <end position="281"/>
    </location>
</feature>
<name>A0A1F7RLN7_9BACT</name>
<evidence type="ECO:0000313" key="10">
    <source>
        <dbReference type="Proteomes" id="UP000178526"/>
    </source>
</evidence>
<protein>
    <recommendedName>
        <fullName evidence="11">AI-2E family transporter</fullName>
    </recommendedName>
</protein>
<evidence type="ECO:0000256" key="5">
    <source>
        <dbReference type="ARBA" id="ARBA00022692"/>
    </source>
</evidence>
<feature type="transmembrane region" description="Helical" evidence="8">
    <location>
        <begin position="319"/>
        <end position="347"/>
    </location>
</feature>
<accession>A0A1F7RLN7</accession>
<evidence type="ECO:0000313" key="9">
    <source>
        <dbReference type="EMBL" id="OGL41884.1"/>
    </source>
</evidence>
<dbReference type="PANTHER" id="PTHR21716:SF53">
    <property type="entry name" value="PERMEASE PERM-RELATED"/>
    <property type="match status" value="1"/>
</dbReference>
<feature type="transmembrane region" description="Helical" evidence="8">
    <location>
        <begin position="167"/>
        <end position="189"/>
    </location>
</feature>
<evidence type="ECO:0008006" key="11">
    <source>
        <dbReference type="Google" id="ProtNLM"/>
    </source>
</evidence>
<dbReference type="InterPro" id="IPR002549">
    <property type="entry name" value="AI-2E-like"/>
</dbReference>
<feature type="transmembrane region" description="Helical" evidence="8">
    <location>
        <begin position="293"/>
        <end position="313"/>
    </location>
</feature>
<evidence type="ECO:0000256" key="7">
    <source>
        <dbReference type="ARBA" id="ARBA00023136"/>
    </source>
</evidence>
<feature type="transmembrane region" description="Helical" evidence="8">
    <location>
        <begin position="16"/>
        <end position="35"/>
    </location>
</feature>
<keyword evidence="6 8" id="KW-1133">Transmembrane helix</keyword>
<feature type="transmembrane region" description="Helical" evidence="8">
    <location>
        <begin position="224"/>
        <end position="246"/>
    </location>
</feature>
<dbReference type="Proteomes" id="UP000178526">
    <property type="component" value="Unassembled WGS sequence"/>
</dbReference>
<dbReference type="GO" id="GO:0005886">
    <property type="term" value="C:plasma membrane"/>
    <property type="evidence" value="ECO:0007669"/>
    <property type="project" value="UniProtKB-SubCell"/>
</dbReference>
<comment type="caution">
    <text evidence="9">The sequence shown here is derived from an EMBL/GenBank/DDBJ whole genome shotgun (WGS) entry which is preliminary data.</text>
</comment>
<evidence type="ECO:0000256" key="3">
    <source>
        <dbReference type="ARBA" id="ARBA00022448"/>
    </source>
</evidence>
<keyword evidence="5 8" id="KW-0812">Transmembrane</keyword>
<keyword evidence="7 8" id="KW-0472">Membrane</keyword>
<dbReference type="AlphaFoldDB" id="A0A1F7RLN7"/>
<comment type="similarity">
    <text evidence="2">Belongs to the autoinducer-2 exporter (AI-2E) (TC 2.A.86) family.</text>
</comment>
<dbReference type="Pfam" id="PF01594">
    <property type="entry name" value="AI-2E_transport"/>
    <property type="match status" value="1"/>
</dbReference>
<evidence type="ECO:0000256" key="2">
    <source>
        <dbReference type="ARBA" id="ARBA00009773"/>
    </source>
</evidence>
<comment type="subcellular location">
    <subcellularLocation>
        <location evidence="1">Cell membrane</location>
        <topology evidence="1">Multi-pass membrane protein</topology>
    </subcellularLocation>
</comment>
<proteinExistence type="inferred from homology"/>
<reference evidence="9 10" key="1">
    <citation type="journal article" date="2016" name="Nat. Commun.">
        <title>Thousands of microbial genomes shed light on interconnected biogeochemical processes in an aquifer system.</title>
        <authorList>
            <person name="Anantharaman K."/>
            <person name="Brown C.T."/>
            <person name="Hug L.A."/>
            <person name="Sharon I."/>
            <person name="Castelle C.J."/>
            <person name="Probst A.J."/>
            <person name="Thomas B.C."/>
            <person name="Singh A."/>
            <person name="Wilkins M.J."/>
            <person name="Karaoz U."/>
            <person name="Brodie E.L."/>
            <person name="Williams K.H."/>
            <person name="Hubbard S.S."/>
            <person name="Banfield J.F."/>
        </authorList>
    </citation>
    <scope>NUCLEOTIDE SEQUENCE [LARGE SCALE GENOMIC DNA]</scope>
</reference>
<dbReference type="GO" id="GO:0055085">
    <property type="term" value="P:transmembrane transport"/>
    <property type="evidence" value="ECO:0007669"/>
    <property type="project" value="TreeGrafter"/>
</dbReference>
<evidence type="ECO:0000256" key="6">
    <source>
        <dbReference type="ARBA" id="ARBA00022989"/>
    </source>
</evidence>
<gene>
    <name evidence="9" type="ORF">A2042_06950</name>
</gene>
<evidence type="ECO:0000256" key="8">
    <source>
        <dbReference type="SAM" id="Phobius"/>
    </source>
</evidence>
<evidence type="ECO:0000256" key="1">
    <source>
        <dbReference type="ARBA" id="ARBA00004651"/>
    </source>
</evidence>
<keyword evidence="4" id="KW-1003">Cell membrane</keyword>
<keyword evidence="3" id="KW-0813">Transport</keyword>
<organism evidence="9 10">
    <name type="scientific">Candidatus Schekmanbacteria bacterium GWA2_38_11</name>
    <dbReference type="NCBI Taxonomy" id="1817876"/>
    <lineage>
        <taxon>Bacteria</taxon>
        <taxon>Candidatus Schekmaniibacteriota</taxon>
    </lineage>
</organism>
<dbReference type="PANTHER" id="PTHR21716">
    <property type="entry name" value="TRANSMEMBRANE PROTEIN"/>
    <property type="match status" value="1"/>
</dbReference>
<sequence>MEKTIIIKPKYQRKNLISDLIGITIILILSVSVLYFLRYALVSVFISAFISYLLLPVVDRSERLGLTRIATVIIVFLLICTSLTIGVVYLVPLLINQIDAIQARLPEYKDIVQTEMFYMKDKLYYWQFLLQERFPIVGEINVVENLLNSLYKNLINLFTEGTSLSSVFSLISFLPLFIFVPFITFFLLIESRAIKKYLVSMVPNRYFEVSLNLLYRIDKQLGNYLGGMIVECLIIGTLSAIGLYFLNVRYFLFIGVVAGVVNVVPYLGPLIGSSLAIIVVLLERGTFTNFIQVLILFIAIRLIDDLLIIPGVISKAVKVHPVIVLIAILIGENLMGILGMILAIPIYEVFRIILKEIQGIIYRHNLT</sequence>
<feature type="transmembrane region" description="Helical" evidence="8">
    <location>
        <begin position="70"/>
        <end position="95"/>
    </location>
</feature>
<feature type="transmembrane region" description="Helical" evidence="8">
    <location>
        <begin position="41"/>
        <end position="58"/>
    </location>
</feature>
<evidence type="ECO:0000256" key="4">
    <source>
        <dbReference type="ARBA" id="ARBA00022475"/>
    </source>
</evidence>
<dbReference type="EMBL" id="MGDB01000061">
    <property type="protein sequence ID" value="OGL41884.1"/>
    <property type="molecule type" value="Genomic_DNA"/>
</dbReference>